<dbReference type="GO" id="GO:0006508">
    <property type="term" value="P:proteolysis"/>
    <property type="evidence" value="ECO:0007669"/>
    <property type="project" value="InterPro"/>
</dbReference>
<evidence type="ECO:0000313" key="1">
    <source>
        <dbReference type="EMBL" id="KNC52941.1"/>
    </source>
</evidence>
<dbReference type="PROSITE" id="PS00141">
    <property type="entry name" value="ASP_PROTEASE"/>
    <property type="match status" value="1"/>
</dbReference>
<dbReference type="GeneID" id="25567639"/>
<dbReference type="InterPro" id="IPR001969">
    <property type="entry name" value="Aspartic_peptidase_AS"/>
</dbReference>
<evidence type="ECO:0000313" key="2">
    <source>
        <dbReference type="Proteomes" id="UP000054408"/>
    </source>
</evidence>
<keyword evidence="2" id="KW-1185">Reference proteome</keyword>
<dbReference type="RefSeq" id="XP_013754836.1">
    <property type="nucleotide sequence ID" value="XM_013899382.1"/>
</dbReference>
<evidence type="ECO:0008006" key="3">
    <source>
        <dbReference type="Google" id="ProtNLM"/>
    </source>
</evidence>
<name>A0A0L0DLL9_THETB</name>
<dbReference type="GO" id="GO:0004190">
    <property type="term" value="F:aspartic-type endopeptidase activity"/>
    <property type="evidence" value="ECO:0007669"/>
    <property type="project" value="InterPro"/>
</dbReference>
<organism evidence="1 2">
    <name type="scientific">Thecamonas trahens ATCC 50062</name>
    <dbReference type="NCBI Taxonomy" id="461836"/>
    <lineage>
        <taxon>Eukaryota</taxon>
        <taxon>Apusozoa</taxon>
        <taxon>Apusomonadida</taxon>
        <taxon>Apusomonadidae</taxon>
        <taxon>Thecamonas</taxon>
    </lineage>
</organism>
<dbReference type="Proteomes" id="UP000054408">
    <property type="component" value="Unassembled WGS sequence"/>
</dbReference>
<sequence>MRAMVERSAPTERKDATGGMNRVKVVVMPARVATSWDRPAPPEVVALDEVVQIELRQRSRPFVAATIRKPGETEGLVIKMLVDTGASRTAIPRKVFESLGAQIVGTRTFTLGSGAKHERPIARVEIEIRGSVVKADVGVREGMSHGLVGIDWIMAVCPEFVYRT</sequence>
<dbReference type="Gene3D" id="2.40.70.10">
    <property type="entry name" value="Acid Proteases"/>
    <property type="match status" value="1"/>
</dbReference>
<dbReference type="Pfam" id="PF13650">
    <property type="entry name" value="Asp_protease_2"/>
    <property type="match status" value="1"/>
</dbReference>
<protein>
    <recommendedName>
        <fullName evidence="3">Peptidase A2 domain-containing protein</fullName>
    </recommendedName>
</protein>
<proteinExistence type="predicted"/>
<reference evidence="1 2" key="1">
    <citation type="submission" date="2010-05" db="EMBL/GenBank/DDBJ databases">
        <title>The Genome Sequence of Thecamonas trahens ATCC 50062.</title>
        <authorList>
            <consortium name="The Broad Institute Genome Sequencing Platform"/>
            <person name="Russ C."/>
            <person name="Cuomo C."/>
            <person name="Shea T."/>
            <person name="Young S.K."/>
            <person name="Zeng Q."/>
            <person name="Koehrsen M."/>
            <person name="Haas B."/>
            <person name="Borodovsky M."/>
            <person name="Guigo R."/>
            <person name="Alvarado L."/>
            <person name="Berlin A."/>
            <person name="Bochicchio J."/>
            <person name="Borenstein D."/>
            <person name="Chapman S."/>
            <person name="Chen Z."/>
            <person name="Freedman E."/>
            <person name="Gellesch M."/>
            <person name="Goldberg J."/>
            <person name="Griggs A."/>
            <person name="Gujja S."/>
            <person name="Heilman E."/>
            <person name="Heiman D."/>
            <person name="Hepburn T."/>
            <person name="Howarth C."/>
            <person name="Jen D."/>
            <person name="Larson L."/>
            <person name="Mehta T."/>
            <person name="Park D."/>
            <person name="Pearson M."/>
            <person name="Roberts A."/>
            <person name="Saif S."/>
            <person name="Shenoy N."/>
            <person name="Sisk P."/>
            <person name="Stolte C."/>
            <person name="Sykes S."/>
            <person name="Thomson T."/>
            <person name="Walk T."/>
            <person name="White J."/>
            <person name="Yandava C."/>
            <person name="Burger G."/>
            <person name="Gray M.W."/>
            <person name="Holland P.W.H."/>
            <person name="King N."/>
            <person name="Lang F.B.F."/>
            <person name="Roger A.J."/>
            <person name="Ruiz-Trillo I."/>
            <person name="Lander E."/>
            <person name="Nusbaum C."/>
        </authorList>
    </citation>
    <scope>NUCLEOTIDE SEQUENCE [LARGE SCALE GENOMIC DNA]</scope>
    <source>
        <strain evidence="1 2">ATCC 50062</strain>
    </source>
</reference>
<dbReference type="SUPFAM" id="SSF50630">
    <property type="entry name" value="Acid proteases"/>
    <property type="match status" value="1"/>
</dbReference>
<gene>
    <name evidence="1" type="ORF">AMSG_09109</name>
</gene>
<accession>A0A0L0DLL9</accession>
<dbReference type="InterPro" id="IPR021109">
    <property type="entry name" value="Peptidase_aspartic_dom_sf"/>
</dbReference>
<dbReference type="AlphaFoldDB" id="A0A0L0DLL9"/>
<dbReference type="OrthoDB" id="10670838at2759"/>
<dbReference type="EMBL" id="GL349477">
    <property type="protein sequence ID" value="KNC52941.1"/>
    <property type="molecule type" value="Genomic_DNA"/>
</dbReference>